<evidence type="ECO:0000313" key="2">
    <source>
        <dbReference type="EMBL" id="QIP08520.1"/>
    </source>
</evidence>
<dbReference type="EMBL" id="CP050066">
    <property type="protein sequence ID" value="QIP08520.1"/>
    <property type="molecule type" value="Genomic_DNA"/>
</dbReference>
<proteinExistence type="predicted"/>
<evidence type="ECO:0000313" key="3">
    <source>
        <dbReference type="Proteomes" id="UP000500895"/>
    </source>
</evidence>
<dbReference type="GO" id="GO:0004519">
    <property type="term" value="F:endonuclease activity"/>
    <property type="evidence" value="ECO:0007669"/>
    <property type="project" value="UniProtKB-KW"/>
</dbReference>
<dbReference type="InterPro" id="IPR032869">
    <property type="entry name" value="WHH_dom_containing"/>
</dbReference>
<keyword evidence="2" id="KW-0378">Hydrolase</keyword>
<name>A0A6G9A7U5_9BRAD</name>
<dbReference type="Pfam" id="PF14414">
    <property type="entry name" value="WHH"/>
    <property type="match status" value="1"/>
</dbReference>
<sequence>MKPATFPPTQQIGHLAAGGLIAAGMQPYFANDLTKRIGALLGLTPLGVAGSAFDLIDAKRRNDLQGVITAATGLIPGAKVRLSPAAWAAKKGYAGVATTANGGPTFAATEHLYRAAQGQRSVVKIKLSGSRRGDIKRANEAGGFTATPADYRWHHVDDFDSQSGEASLELIHKDVHNSALPHTGSVGQYEKHHGVEYKR</sequence>
<feature type="region of interest" description="Disordered" evidence="1">
    <location>
        <begin position="179"/>
        <end position="199"/>
    </location>
</feature>
<accession>A0A6G9A7U5</accession>
<organism evidence="2 3">
    <name type="scientific">Bradyrhizobium symbiodeficiens</name>
    <dbReference type="NCBI Taxonomy" id="1404367"/>
    <lineage>
        <taxon>Bacteria</taxon>
        <taxon>Pseudomonadati</taxon>
        <taxon>Pseudomonadota</taxon>
        <taxon>Alphaproteobacteria</taxon>
        <taxon>Hyphomicrobiales</taxon>
        <taxon>Nitrobacteraceae</taxon>
        <taxon>Bradyrhizobium</taxon>
    </lineage>
</organism>
<dbReference type="RefSeq" id="WP_166468608.1">
    <property type="nucleotide sequence ID" value="NZ_CP050066.2"/>
</dbReference>
<keyword evidence="2" id="KW-0255">Endonuclease</keyword>
<keyword evidence="2" id="KW-0540">Nuclease</keyword>
<reference evidence="2 3" key="1">
    <citation type="journal article" date="2020" name="Int. J. Syst. Evol. Microbiol.">
        <title>Description and complete genome sequences of Bradyrhizobium symbiodeficiens sp. nov., a non-symbiotic bacterium associated with legumes native to Canada.</title>
        <authorList>
            <person name="Bromfield E.S.P."/>
            <person name="Cloutier S."/>
            <person name="Nguyen H.D.T."/>
        </authorList>
    </citation>
    <scope>NUCLEOTIDE SEQUENCE [LARGE SCALE GENOMIC DNA]</scope>
    <source>
        <strain evidence="2 3">101S1MB</strain>
    </source>
</reference>
<dbReference type="Proteomes" id="UP000500895">
    <property type="component" value="Chromosome"/>
</dbReference>
<feature type="compositionally biased region" description="Basic and acidic residues" evidence="1">
    <location>
        <begin position="189"/>
        <end position="199"/>
    </location>
</feature>
<evidence type="ECO:0000256" key="1">
    <source>
        <dbReference type="SAM" id="MobiDB-lite"/>
    </source>
</evidence>
<protein>
    <submittedName>
        <fullName evidence="2">HNH endonuclease</fullName>
    </submittedName>
</protein>
<dbReference type="AlphaFoldDB" id="A0A6G9A7U5"/>
<gene>
    <name evidence="2" type="ORF">HAV00_20665</name>
</gene>